<dbReference type="GO" id="GO:0016491">
    <property type="term" value="F:oxidoreductase activity"/>
    <property type="evidence" value="ECO:0007669"/>
    <property type="project" value="InterPro"/>
</dbReference>
<dbReference type="AlphaFoldDB" id="A0A9D1GI48"/>
<dbReference type="InterPro" id="IPR016100">
    <property type="entry name" value="Prismane_a-bundle"/>
</dbReference>
<sequence>MQGTRNEQDILTGALIGLARACTSNPRTGDADRVLVEGLAGSLFQKSGDEKHFPELTRKVKEEKDRIAPGCAMCTARCGNTDDYDMERLWKGPEQVRTVKTMLLYSLRQMAGFVWPVMEAGGSVDPEILDFFYKGLFILAEDWEADLLLSSVMEMGKVNLGCMEAFGKADIL</sequence>
<evidence type="ECO:0000313" key="2">
    <source>
        <dbReference type="Proteomes" id="UP000886860"/>
    </source>
</evidence>
<dbReference type="Proteomes" id="UP000886860">
    <property type="component" value="Unassembled WGS sequence"/>
</dbReference>
<accession>A0A9D1GI48</accession>
<protein>
    <recommendedName>
        <fullName evidence="3">Hydroxylamine reductase</fullName>
    </recommendedName>
</protein>
<evidence type="ECO:0000313" key="1">
    <source>
        <dbReference type="EMBL" id="HIT41567.1"/>
    </source>
</evidence>
<dbReference type="EMBL" id="DVKS01000092">
    <property type="protein sequence ID" value="HIT41567.1"/>
    <property type="molecule type" value="Genomic_DNA"/>
</dbReference>
<name>A0A9D1GI48_9FIRM</name>
<proteinExistence type="predicted"/>
<comment type="caution">
    <text evidence="1">The sequence shown here is derived from an EMBL/GenBank/DDBJ whole genome shotgun (WGS) entry which is preliminary data.</text>
</comment>
<evidence type="ECO:0008006" key="3">
    <source>
        <dbReference type="Google" id="ProtNLM"/>
    </source>
</evidence>
<dbReference type="InterPro" id="IPR011254">
    <property type="entry name" value="Prismane-like_sf"/>
</dbReference>
<reference evidence="1" key="2">
    <citation type="journal article" date="2021" name="PeerJ">
        <title>Extensive microbial diversity within the chicken gut microbiome revealed by metagenomics and culture.</title>
        <authorList>
            <person name="Gilroy R."/>
            <person name="Ravi A."/>
            <person name="Getino M."/>
            <person name="Pursley I."/>
            <person name="Horton D.L."/>
            <person name="Alikhan N.F."/>
            <person name="Baker D."/>
            <person name="Gharbi K."/>
            <person name="Hall N."/>
            <person name="Watson M."/>
            <person name="Adriaenssens E.M."/>
            <person name="Foster-Nyarko E."/>
            <person name="Jarju S."/>
            <person name="Secka A."/>
            <person name="Antonio M."/>
            <person name="Oren A."/>
            <person name="Chaudhuri R.R."/>
            <person name="La Ragione R."/>
            <person name="Hildebrand F."/>
            <person name="Pallen M.J."/>
        </authorList>
    </citation>
    <scope>NUCLEOTIDE SEQUENCE</scope>
    <source>
        <strain evidence="1">CHK123-3438</strain>
    </source>
</reference>
<dbReference type="Gene3D" id="1.20.1270.20">
    <property type="match status" value="1"/>
</dbReference>
<organism evidence="1 2">
    <name type="scientific">Candidatus Caccovicinus merdipullorum</name>
    <dbReference type="NCBI Taxonomy" id="2840724"/>
    <lineage>
        <taxon>Bacteria</taxon>
        <taxon>Bacillati</taxon>
        <taxon>Bacillota</taxon>
        <taxon>Clostridia</taxon>
        <taxon>Eubacteriales</taxon>
        <taxon>Candidatus Caccovicinus</taxon>
    </lineage>
</organism>
<gene>
    <name evidence="1" type="ORF">IAB60_05610</name>
</gene>
<reference evidence="1" key="1">
    <citation type="submission" date="2020-10" db="EMBL/GenBank/DDBJ databases">
        <authorList>
            <person name="Gilroy R."/>
        </authorList>
    </citation>
    <scope>NUCLEOTIDE SEQUENCE</scope>
    <source>
        <strain evidence="1">CHK123-3438</strain>
    </source>
</reference>
<dbReference type="SUPFAM" id="SSF56821">
    <property type="entry name" value="Prismane protein-like"/>
    <property type="match status" value="1"/>
</dbReference>